<evidence type="ECO:0000256" key="6">
    <source>
        <dbReference type="SAM" id="Phobius"/>
    </source>
</evidence>
<dbReference type="AlphaFoldDB" id="A0A835UWK6"/>
<dbReference type="SUPFAM" id="SSF56801">
    <property type="entry name" value="Acetyl-CoA synthetase-like"/>
    <property type="match status" value="1"/>
</dbReference>
<dbReference type="EC" id="6.2.1.12" evidence="2"/>
<dbReference type="InterPro" id="IPR000873">
    <property type="entry name" value="AMP-dep_synth/lig_dom"/>
</dbReference>
<sequence>MPVTPSHEIDPRSGYCYSTKTYHSLRPSVPLPPESLPLSVASFAFSLLPSPLPANPAFIDAASGRSISFSSFLFQVRSLAASLRSRFHLSSGDAVLVVSPTRLEIPVLYFALLYIGAVPCPSNPLNTASELSRQIDIARPKIVFAVSTISSNLFDALPIVHVDSPDFQSLIGSHDHHLSLTPEVRQSNSAAILFSSGTTGQLKGVVLTHRNFIALIAGIHAERKGRESPNVGLLTIPLFHVFGFFMLLRVVALGETTVLMERFDLSGMLRAVERYCVKYIPVSPPVVMAMLKSEEASRWDLSSLETVGCGGAPLGREVVERFRARFPAINIIQGYGLTESAGTTTSTPDPEEAHAFGSVGRISANIEARIVDPNSGEELPPGRCGELWLRGPTIMKGYIGDEKATASTLSSDGWLKTGDLCYINEDGFLFVVDRLKELIKYKAYQVAPAELEQILQSHPEIADAAVVPYPDEEAGQIPMAFVVRQPGSTLNSAAVMNFVAKQVSPYKKIRKHVKLSSCHEFCCKTGFSVQKN</sequence>
<dbReference type="InterPro" id="IPR042099">
    <property type="entry name" value="ANL_N_sf"/>
</dbReference>
<comment type="similarity">
    <text evidence="1">Belongs to the ATP-dependent AMP-binding enzyme family.</text>
</comment>
<evidence type="ECO:0000313" key="10">
    <source>
        <dbReference type="Proteomes" id="UP000636800"/>
    </source>
</evidence>
<keyword evidence="10" id="KW-1185">Reference proteome</keyword>
<dbReference type="PANTHER" id="PTHR24096:SF251">
    <property type="entry name" value="4-COUMARATE--COA LIGASE-LIKE 9"/>
    <property type="match status" value="1"/>
</dbReference>
<evidence type="ECO:0000256" key="3">
    <source>
        <dbReference type="ARBA" id="ARBA00022598"/>
    </source>
</evidence>
<dbReference type="PANTHER" id="PTHR24096">
    <property type="entry name" value="LONG-CHAIN-FATTY-ACID--COA LIGASE"/>
    <property type="match status" value="1"/>
</dbReference>
<dbReference type="Proteomes" id="UP000636800">
    <property type="component" value="Chromosome 6"/>
</dbReference>
<keyword evidence="6" id="KW-0472">Membrane</keyword>
<evidence type="ECO:0000256" key="1">
    <source>
        <dbReference type="ARBA" id="ARBA00006432"/>
    </source>
</evidence>
<dbReference type="GO" id="GO:0106290">
    <property type="term" value="F:trans-cinnamate-CoA ligase activity"/>
    <property type="evidence" value="ECO:0007669"/>
    <property type="project" value="UniProtKB-ARBA"/>
</dbReference>
<dbReference type="EMBL" id="JADCNL010000006">
    <property type="protein sequence ID" value="KAG0476692.1"/>
    <property type="molecule type" value="Genomic_DNA"/>
</dbReference>
<dbReference type="Gene3D" id="3.30.300.30">
    <property type="match status" value="1"/>
</dbReference>
<keyword evidence="6" id="KW-0812">Transmembrane</keyword>
<evidence type="ECO:0000313" key="9">
    <source>
        <dbReference type="EMBL" id="KAG0476692.1"/>
    </source>
</evidence>
<feature type="domain" description="AMP-binding enzyme C-terminal" evidence="8">
    <location>
        <begin position="450"/>
        <end position="514"/>
    </location>
</feature>
<evidence type="ECO:0000256" key="2">
    <source>
        <dbReference type="ARBA" id="ARBA00012959"/>
    </source>
</evidence>
<dbReference type="GO" id="GO:0009698">
    <property type="term" value="P:phenylpropanoid metabolic process"/>
    <property type="evidence" value="ECO:0007669"/>
    <property type="project" value="UniProtKB-ARBA"/>
</dbReference>
<dbReference type="Gene3D" id="3.40.50.12780">
    <property type="entry name" value="N-terminal domain of ligase-like"/>
    <property type="match status" value="1"/>
</dbReference>
<dbReference type="GO" id="GO:0005524">
    <property type="term" value="F:ATP binding"/>
    <property type="evidence" value="ECO:0007669"/>
    <property type="project" value="UniProtKB-KW"/>
</dbReference>
<dbReference type="InterPro" id="IPR045851">
    <property type="entry name" value="AMP-bd_C_sf"/>
</dbReference>
<dbReference type="GO" id="GO:0016207">
    <property type="term" value="F:4-coumarate-CoA ligase activity"/>
    <property type="evidence" value="ECO:0007669"/>
    <property type="project" value="UniProtKB-EC"/>
</dbReference>
<dbReference type="Pfam" id="PF00501">
    <property type="entry name" value="AMP-binding"/>
    <property type="match status" value="1"/>
</dbReference>
<dbReference type="CDD" id="cd05904">
    <property type="entry name" value="4CL"/>
    <property type="match status" value="1"/>
</dbReference>
<evidence type="ECO:0000256" key="5">
    <source>
        <dbReference type="ARBA" id="ARBA00034252"/>
    </source>
</evidence>
<evidence type="ECO:0000259" key="7">
    <source>
        <dbReference type="Pfam" id="PF00501"/>
    </source>
</evidence>
<gene>
    <name evidence="9" type="ORF">HPP92_013533</name>
</gene>
<dbReference type="PROSITE" id="PS00455">
    <property type="entry name" value="AMP_BINDING"/>
    <property type="match status" value="1"/>
</dbReference>
<keyword evidence="3" id="KW-0436">Ligase</keyword>
<keyword evidence="4" id="KW-0067">ATP-binding</keyword>
<dbReference type="InterPro" id="IPR020845">
    <property type="entry name" value="AMP-binding_CS"/>
</dbReference>
<dbReference type="InterPro" id="IPR025110">
    <property type="entry name" value="AMP-bd_C"/>
</dbReference>
<dbReference type="Pfam" id="PF13193">
    <property type="entry name" value="AMP-binding_C"/>
    <property type="match status" value="1"/>
</dbReference>
<proteinExistence type="inferred from homology"/>
<keyword evidence="6" id="KW-1133">Transmembrane helix</keyword>
<accession>A0A835UWK6</accession>
<comment type="catalytic activity">
    <reaction evidence="5">
        <text>(E)-4-coumarate + ATP + CoA = (E)-4-coumaroyl-CoA + AMP + diphosphate</text>
        <dbReference type="Rhea" id="RHEA:19641"/>
        <dbReference type="ChEBI" id="CHEBI:12876"/>
        <dbReference type="ChEBI" id="CHEBI:30616"/>
        <dbReference type="ChEBI" id="CHEBI:33019"/>
        <dbReference type="ChEBI" id="CHEBI:57287"/>
        <dbReference type="ChEBI" id="CHEBI:85008"/>
        <dbReference type="ChEBI" id="CHEBI:456215"/>
        <dbReference type="EC" id="6.2.1.12"/>
    </reaction>
    <physiologicalReaction direction="left-to-right" evidence="5">
        <dbReference type="Rhea" id="RHEA:19642"/>
    </physiologicalReaction>
</comment>
<comment type="caution">
    <text evidence="9">The sequence shown here is derived from an EMBL/GenBank/DDBJ whole genome shotgun (WGS) entry which is preliminary data.</text>
</comment>
<feature type="domain" description="AMP-dependent synthetase/ligase" evidence="7">
    <location>
        <begin position="53"/>
        <end position="398"/>
    </location>
</feature>
<name>A0A835UWK6_VANPL</name>
<evidence type="ECO:0000256" key="4">
    <source>
        <dbReference type="ARBA" id="ARBA00022840"/>
    </source>
</evidence>
<organism evidence="9 10">
    <name type="scientific">Vanilla planifolia</name>
    <name type="common">Vanilla</name>
    <dbReference type="NCBI Taxonomy" id="51239"/>
    <lineage>
        <taxon>Eukaryota</taxon>
        <taxon>Viridiplantae</taxon>
        <taxon>Streptophyta</taxon>
        <taxon>Embryophyta</taxon>
        <taxon>Tracheophyta</taxon>
        <taxon>Spermatophyta</taxon>
        <taxon>Magnoliopsida</taxon>
        <taxon>Liliopsida</taxon>
        <taxon>Asparagales</taxon>
        <taxon>Orchidaceae</taxon>
        <taxon>Vanilloideae</taxon>
        <taxon>Vanilleae</taxon>
        <taxon>Vanilla</taxon>
    </lineage>
</organism>
<evidence type="ECO:0000259" key="8">
    <source>
        <dbReference type="Pfam" id="PF13193"/>
    </source>
</evidence>
<protein>
    <recommendedName>
        <fullName evidence="2">4-coumarate--CoA ligase</fullName>
        <ecNumber evidence="2">6.2.1.12</ecNumber>
    </recommendedName>
</protein>
<reference evidence="9 10" key="1">
    <citation type="journal article" date="2020" name="Nat. Food">
        <title>A phased Vanilla planifolia genome enables genetic improvement of flavour and production.</title>
        <authorList>
            <person name="Hasing T."/>
            <person name="Tang H."/>
            <person name="Brym M."/>
            <person name="Khazi F."/>
            <person name="Huang T."/>
            <person name="Chambers A.H."/>
        </authorList>
    </citation>
    <scope>NUCLEOTIDE SEQUENCE [LARGE SCALE GENOMIC DNA]</scope>
    <source>
        <tissue evidence="9">Leaf</tissue>
    </source>
</reference>
<feature type="transmembrane region" description="Helical" evidence="6">
    <location>
        <begin position="231"/>
        <end position="252"/>
    </location>
</feature>
<keyword evidence="4" id="KW-0547">Nucleotide-binding</keyword>